<evidence type="ECO:0000259" key="5">
    <source>
        <dbReference type="Pfam" id="PF04542"/>
    </source>
</evidence>
<reference evidence="8" key="1">
    <citation type="submission" date="2016-10" db="EMBL/GenBank/DDBJ databases">
        <authorList>
            <person name="Varghese N."/>
            <person name="Submissions S."/>
        </authorList>
    </citation>
    <scope>NUCLEOTIDE SEQUENCE [LARGE SCALE GENOMIC DNA]</scope>
    <source>
        <strain evidence="8">DSM 22703</strain>
    </source>
</reference>
<dbReference type="AlphaFoldDB" id="A0A1G5VDI6"/>
<sequence length="203" mass="23850">MRSEKADILVFSEFDEMDLWLQLKRGEKGGLAGIYSKYSSDLFRYGMAVKPNRSFIKDCIQELFIDLWKYRDTLSQTDNVRVYLIRCLSNRINKEITREKKLISESEISAFETVFMEESVEDRLIDFQRDQDLHTKLKKGLEKLPARQREVIQLIFFEKQGYEESSKIMGINVDSCYTLAWKAIKSLKKSIILAFFLMIVIGI</sequence>
<dbReference type="InterPro" id="IPR007627">
    <property type="entry name" value="RNA_pol_sigma70_r2"/>
</dbReference>
<comment type="similarity">
    <text evidence="1">Belongs to the sigma-70 factor family. ECF subfamily.</text>
</comment>
<keyword evidence="4" id="KW-0804">Transcription</keyword>
<dbReference type="InterPro" id="IPR014284">
    <property type="entry name" value="RNA_pol_sigma-70_dom"/>
</dbReference>
<dbReference type="InterPro" id="IPR013324">
    <property type="entry name" value="RNA_pol_sigma_r3/r4-like"/>
</dbReference>
<dbReference type="InterPro" id="IPR039425">
    <property type="entry name" value="RNA_pol_sigma-70-like"/>
</dbReference>
<evidence type="ECO:0000259" key="6">
    <source>
        <dbReference type="Pfam" id="PF08281"/>
    </source>
</evidence>
<dbReference type="GO" id="GO:0006352">
    <property type="term" value="P:DNA-templated transcription initiation"/>
    <property type="evidence" value="ECO:0007669"/>
    <property type="project" value="InterPro"/>
</dbReference>
<feature type="domain" description="RNA polymerase sigma-70 region 2" evidence="5">
    <location>
        <begin position="34"/>
        <end position="100"/>
    </location>
</feature>
<proteinExistence type="inferred from homology"/>
<feature type="domain" description="RNA polymerase sigma factor 70 region 4 type 2" evidence="6">
    <location>
        <begin position="138"/>
        <end position="183"/>
    </location>
</feature>
<evidence type="ECO:0000256" key="1">
    <source>
        <dbReference type="ARBA" id="ARBA00010641"/>
    </source>
</evidence>
<keyword evidence="3" id="KW-0731">Sigma factor</keyword>
<dbReference type="Proteomes" id="UP000198756">
    <property type="component" value="Unassembled WGS sequence"/>
</dbReference>
<dbReference type="Gene3D" id="1.10.1740.10">
    <property type="match status" value="1"/>
</dbReference>
<evidence type="ECO:0000313" key="7">
    <source>
        <dbReference type="EMBL" id="SDA43297.1"/>
    </source>
</evidence>
<dbReference type="PANTHER" id="PTHR43133">
    <property type="entry name" value="RNA POLYMERASE ECF-TYPE SIGMA FACTO"/>
    <property type="match status" value="1"/>
</dbReference>
<name>A0A1G5VDI6_9BACT</name>
<dbReference type="Pfam" id="PF08281">
    <property type="entry name" value="Sigma70_r4_2"/>
    <property type="match status" value="1"/>
</dbReference>
<evidence type="ECO:0000256" key="3">
    <source>
        <dbReference type="ARBA" id="ARBA00023082"/>
    </source>
</evidence>
<dbReference type="OrthoDB" id="9150024at2"/>
<dbReference type="InterPro" id="IPR036388">
    <property type="entry name" value="WH-like_DNA-bd_sf"/>
</dbReference>
<dbReference type="SUPFAM" id="SSF88659">
    <property type="entry name" value="Sigma3 and sigma4 domains of RNA polymerase sigma factors"/>
    <property type="match status" value="1"/>
</dbReference>
<keyword evidence="2" id="KW-0805">Transcription regulation</keyword>
<accession>A0A1G5VDI6</accession>
<evidence type="ECO:0000313" key="8">
    <source>
        <dbReference type="Proteomes" id="UP000198756"/>
    </source>
</evidence>
<dbReference type="SUPFAM" id="SSF88946">
    <property type="entry name" value="Sigma2 domain of RNA polymerase sigma factors"/>
    <property type="match status" value="1"/>
</dbReference>
<gene>
    <name evidence="7" type="ORF">SAMN03080617_00424</name>
</gene>
<dbReference type="RefSeq" id="WP_092728306.1">
    <property type="nucleotide sequence ID" value="NZ_FMXE01000003.1"/>
</dbReference>
<dbReference type="GO" id="GO:0003677">
    <property type="term" value="F:DNA binding"/>
    <property type="evidence" value="ECO:0007669"/>
    <property type="project" value="InterPro"/>
</dbReference>
<dbReference type="Pfam" id="PF04542">
    <property type="entry name" value="Sigma70_r2"/>
    <property type="match status" value="1"/>
</dbReference>
<protein>
    <submittedName>
        <fullName evidence="7">RNA polymerase sigma factor, sigma-70 family</fullName>
    </submittedName>
</protein>
<evidence type="ECO:0000256" key="2">
    <source>
        <dbReference type="ARBA" id="ARBA00023015"/>
    </source>
</evidence>
<dbReference type="PANTHER" id="PTHR43133:SF46">
    <property type="entry name" value="RNA POLYMERASE SIGMA-70 FACTOR ECF SUBFAMILY"/>
    <property type="match status" value="1"/>
</dbReference>
<dbReference type="Gene3D" id="1.10.10.10">
    <property type="entry name" value="Winged helix-like DNA-binding domain superfamily/Winged helix DNA-binding domain"/>
    <property type="match status" value="1"/>
</dbReference>
<dbReference type="InterPro" id="IPR013249">
    <property type="entry name" value="RNA_pol_sigma70_r4_t2"/>
</dbReference>
<organism evidence="7 8">
    <name type="scientific">Algoriphagus alkaliphilus</name>
    <dbReference type="NCBI Taxonomy" id="279824"/>
    <lineage>
        <taxon>Bacteria</taxon>
        <taxon>Pseudomonadati</taxon>
        <taxon>Bacteroidota</taxon>
        <taxon>Cytophagia</taxon>
        <taxon>Cytophagales</taxon>
        <taxon>Cyclobacteriaceae</taxon>
        <taxon>Algoriphagus</taxon>
    </lineage>
</organism>
<dbReference type="InterPro" id="IPR013325">
    <property type="entry name" value="RNA_pol_sigma_r2"/>
</dbReference>
<evidence type="ECO:0000256" key="4">
    <source>
        <dbReference type="ARBA" id="ARBA00023163"/>
    </source>
</evidence>
<keyword evidence="8" id="KW-1185">Reference proteome</keyword>
<dbReference type="EMBL" id="FMXE01000003">
    <property type="protein sequence ID" value="SDA43297.1"/>
    <property type="molecule type" value="Genomic_DNA"/>
</dbReference>
<dbReference type="NCBIfam" id="TIGR02937">
    <property type="entry name" value="sigma70-ECF"/>
    <property type="match status" value="1"/>
</dbReference>
<dbReference type="STRING" id="279824.SAMN03080617_00424"/>
<dbReference type="GO" id="GO:0016987">
    <property type="term" value="F:sigma factor activity"/>
    <property type="evidence" value="ECO:0007669"/>
    <property type="project" value="UniProtKB-KW"/>
</dbReference>